<dbReference type="Proteomes" id="UP000004754">
    <property type="component" value="Unassembled WGS sequence"/>
</dbReference>
<dbReference type="STRING" id="887929.HMP0721_0619"/>
<keyword evidence="1" id="KW-1133">Transmembrane helix</keyword>
<dbReference type="eggNOG" id="COG5522">
    <property type="taxonomic scope" value="Bacteria"/>
</dbReference>
<dbReference type="OrthoDB" id="1763728at2"/>
<feature type="transmembrane region" description="Helical" evidence="1">
    <location>
        <begin position="57"/>
        <end position="75"/>
    </location>
</feature>
<gene>
    <name evidence="2" type="ORF">HMP0721_0619</name>
</gene>
<keyword evidence="1" id="KW-0812">Transmembrane</keyword>
<protein>
    <recommendedName>
        <fullName evidence="4">TIGR02206 family protein</fullName>
    </recommendedName>
</protein>
<feature type="transmembrane region" description="Helical" evidence="1">
    <location>
        <begin position="179"/>
        <end position="198"/>
    </location>
</feature>
<keyword evidence="3" id="KW-1185">Reference proteome</keyword>
<comment type="caution">
    <text evidence="2">The sequence shown here is derived from an EMBL/GenBank/DDBJ whole genome shotgun (WGS) entry which is preliminary data.</text>
</comment>
<keyword evidence="1" id="KW-0472">Membrane</keyword>
<feature type="transmembrane region" description="Helical" evidence="1">
    <location>
        <begin position="137"/>
        <end position="158"/>
    </location>
</feature>
<accession>E6MF36</accession>
<dbReference type="AlphaFoldDB" id="E6MF36"/>
<proteinExistence type="predicted"/>
<evidence type="ECO:0000313" key="3">
    <source>
        <dbReference type="Proteomes" id="UP000004754"/>
    </source>
</evidence>
<evidence type="ECO:0000256" key="1">
    <source>
        <dbReference type="SAM" id="Phobius"/>
    </source>
</evidence>
<sequence length="266" mass="31053">MGINYFYNHYFKPQDVIRQNRVFSQAHIVLATLIVCAIVTIMAVQKRKQNPYFSQKILIVLGVLMLLLELFRIVWRTHYYGMHWTNFRFDWCNQICMVLPFIAMFRIEKLYPYVDVAAFLGGVAVLIYPLWVFYDYAGIHVMSVQSMVSHGLMVTIALSMPMSSKQGYHRSLKQMGKRLIGMGIILAVAFWASTFFNANYLLMRNARGVPVISAIAAPYYWLVVLPILIFGMDFATRLLRRFDFWMANHRPYPPEKRKVAFLHGRV</sequence>
<name>E6MF36_9FIRM</name>
<evidence type="ECO:0008006" key="4">
    <source>
        <dbReference type="Google" id="ProtNLM"/>
    </source>
</evidence>
<reference evidence="2 3" key="1">
    <citation type="submission" date="2010-12" db="EMBL/GenBank/DDBJ databases">
        <authorList>
            <person name="Muzny D."/>
            <person name="Qin X."/>
            <person name="Deng J."/>
            <person name="Jiang H."/>
            <person name="Liu Y."/>
            <person name="Qu J."/>
            <person name="Song X.-Z."/>
            <person name="Zhang L."/>
            <person name="Thornton R."/>
            <person name="Coyle M."/>
            <person name="Francisco L."/>
            <person name="Jackson L."/>
            <person name="Javaid M."/>
            <person name="Korchina V."/>
            <person name="Kovar C."/>
            <person name="Mata R."/>
            <person name="Mathew T."/>
            <person name="Ngo R."/>
            <person name="Nguyen L."/>
            <person name="Nguyen N."/>
            <person name="Okwuonu G."/>
            <person name="Ongeri F."/>
            <person name="Pham C."/>
            <person name="Simmons D."/>
            <person name="Wilczek-Boney K."/>
            <person name="Hale W."/>
            <person name="Jakkamsetti A."/>
            <person name="Pham P."/>
            <person name="Ruth R."/>
            <person name="San Lucas F."/>
            <person name="Warren J."/>
            <person name="Zhang J."/>
            <person name="Zhao Z."/>
            <person name="Zhou C."/>
            <person name="Zhu D."/>
            <person name="Lee S."/>
            <person name="Bess C."/>
            <person name="Blankenburg K."/>
            <person name="Forbes L."/>
            <person name="Fu Q."/>
            <person name="Gubbala S."/>
            <person name="Hirani K."/>
            <person name="Jayaseelan J.C."/>
            <person name="Lara F."/>
            <person name="Munidasa M."/>
            <person name="Palculict T."/>
            <person name="Patil S."/>
            <person name="Pu L.-L."/>
            <person name="Saada N."/>
            <person name="Tang L."/>
            <person name="Weissenberger G."/>
            <person name="Zhu Y."/>
            <person name="Hemphill L."/>
            <person name="Shang Y."/>
            <person name="Youmans B."/>
            <person name="Ayvaz T."/>
            <person name="Ross M."/>
            <person name="Santibanez J."/>
            <person name="Aqrawi P."/>
            <person name="Gross S."/>
            <person name="Joshi V."/>
            <person name="Fowler G."/>
            <person name="Nazareth L."/>
            <person name="Reid J."/>
            <person name="Worley K."/>
            <person name="Petrosino J."/>
            <person name="Highlander S."/>
            <person name="Gibbs R."/>
        </authorList>
    </citation>
    <scope>NUCLEOTIDE SEQUENCE [LARGE SCALE GENOMIC DNA]</scope>
    <source>
        <strain evidence="2 3">ATCC 23263</strain>
    </source>
</reference>
<dbReference type="EMBL" id="AEQN01000011">
    <property type="protein sequence ID" value="EFV02196.1"/>
    <property type="molecule type" value="Genomic_DNA"/>
</dbReference>
<evidence type="ECO:0000313" key="2">
    <source>
        <dbReference type="EMBL" id="EFV02196.1"/>
    </source>
</evidence>
<dbReference type="Pfam" id="PF14808">
    <property type="entry name" value="TMEM164"/>
    <property type="match status" value="1"/>
</dbReference>
<feature type="transmembrane region" description="Helical" evidence="1">
    <location>
        <begin position="26"/>
        <end position="45"/>
    </location>
</feature>
<organism evidence="2 3">
    <name type="scientific">Pseudoramibacter alactolyticus ATCC 23263</name>
    <dbReference type="NCBI Taxonomy" id="887929"/>
    <lineage>
        <taxon>Bacteria</taxon>
        <taxon>Bacillati</taxon>
        <taxon>Bacillota</taxon>
        <taxon>Clostridia</taxon>
        <taxon>Eubacteriales</taxon>
        <taxon>Eubacteriaceae</taxon>
        <taxon>Pseudoramibacter</taxon>
    </lineage>
</organism>
<feature type="transmembrane region" description="Helical" evidence="1">
    <location>
        <begin position="218"/>
        <end position="239"/>
    </location>
</feature>
<feature type="transmembrane region" description="Helical" evidence="1">
    <location>
        <begin position="112"/>
        <end position="131"/>
    </location>
</feature>
<dbReference type="HOGENOM" id="CLU_1045317_0_0_9"/>